<keyword evidence="1" id="KW-0238">DNA-binding</keyword>
<evidence type="ECO:0000313" key="4">
    <source>
        <dbReference type="EMBL" id="HIY72740.1"/>
    </source>
</evidence>
<evidence type="ECO:0000259" key="3">
    <source>
        <dbReference type="PROSITE" id="PS50943"/>
    </source>
</evidence>
<dbReference type="InterPro" id="IPR010982">
    <property type="entry name" value="Lambda_DNA-bd_dom_sf"/>
</dbReference>
<dbReference type="PANTHER" id="PTHR46558:SF13">
    <property type="entry name" value="HTH-TYPE TRANSCRIPTIONAL REGULATOR IMMR"/>
    <property type="match status" value="1"/>
</dbReference>
<protein>
    <submittedName>
        <fullName evidence="4">Helix-turn-helix domain-containing protein</fullName>
    </submittedName>
</protein>
<keyword evidence="2" id="KW-0812">Transmembrane</keyword>
<dbReference type="Proteomes" id="UP000886824">
    <property type="component" value="Unassembled WGS sequence"/>
</dbReference>
<comment type="caution">
    <text evidence="4">The sequence shown here is derived from an EMBL/GenBank/DDBJ whole genome shotgun (WGS) entry which is preliminary data.</text>
</comment>
<gene>
    <name evidence="4" type="ORF">H9826_02030</name>
</gene>
<organism evidence="4 5">
    <name type="scientific">Candidatus Intestinimonas merdavium</name>
    <dbReference type="NCBI Taxonomy" id="2838622"/>
    <lineage>
        <taxon>Bacteria</taxon>
        <taxon>Bacillati</taxon>
        <taxon>Bacillota</taxon>
        <taxon>Clostridia</taxon>
        <taxon>Eubacteriales</taxon>
        <taxon>Intestinimonas</taxon>
    </lineage>
</organism>
<keyword evidence="2" id="KW-1133">Transmembrane helix</keyword>
<feature type="domain" description="HTH cro/C1-type" evidence="3">
    <location>
        <begin position="9"/>
        <end position="63"/>
    </location>
</feature>
<dbReference type="PANTHER" id="PTHR46558">
    <property type="entry name" value="TRACRIPTIONAL REGULATORY PROTEIN-RELATED-RELATED"/>
    <property type="match status" value="1"/>
</dbReference>
<proteinExistence type="predicted"/>
<keyword evidence="2" id="KW-0472">Membrane</keyword>
<reference evidence="4" key="1">
    <citation type="journal article" date="2021" name="PeerJ">
        <title>Extensive microbial diversity within the chicken gut microbiome revealed by metagenomics and culture.</title>
        <authorList>
            <person name="Gilroy R."/>
            <person name="Ravi A."/>
            <person name="Getino M."/>
            <person name="Pursley I."/>
            <person name="Horton D.L."/>
            <person name="Alikhan N.F."/>
            <person name="Baker D."/>
            <person name="Gharbi K."/>
            <person name="Hall N."/>
            <person name="Watson M."/>
            <person name="Adriaenssens E.M."/>
            <person name="Foster-Nyarko E."/>
            <person name="Jarju S."/>
            <person name="Secka A."/>
            <person name="Antonio M."/>
            <person name="Oren A."/>
            <person name="Chaudhuri R.R."/>
            <person name="La Ragione R."/>
            <person name="Hildebrand F."/>
            <person name="Pallen M.J."/>
        </authorList>
    </citation>
    <scope>NUCLEOTIDE SEQUENCE</scope>
    <source>
        <strain evidence="4">CHK33-7979</strain>
    </source>
</reference>
<name>A0A9D1Z326_9FIRM</name>
<reference evidence="4" key="2">
    <citation type="submission" date="2021-04" db="EMBL/GenBank/DDBJ databases">
        <authorList>
            <person name="Gilroy R."/>
        </authorList>
    </citation>
    <scope>NUCLEOTIDE SEQUENCE</scope>
    <source>
        <strain evidence="4">CHK33-7979</strain>
    </source>
</reference>
<dbReference type="SMART" id="SM00530">
    <property type="entry name" value="HTH_XRE"/>
    <property type="match status" value="1"/>
</dbReference>
<dbReference type="PROSITE" id="PS50943">
    <property type="entry name" value="HTH_CROC1"/>
    <property type="match status" value="1"/>
</dbReference>
<evidence type="ECO:0000256" key="2">
    <source>
        <dbReference type="SAM" id="Phobius"/>
    </source>
</evidence>
<evidence type="ECO:0000313" key="5">
    <source>
        <dbReference type="Proteomes" id="UP000886824"/>
    </source>
</evidence>
<dbReference type="EMBL" id="DXCX01000023">
    <property type="protein sequence ID" value="HIY72740.1"/>
    <property type="molecule type" value="Genomic_DNA"/>
</dbReference>
<dbReference type="GO" id="GO:0003677">
    <property type="term" value="F:DNA binding"/>
    <property type="evidence" value="ECO:0007669"/>
    <property type="project" value="UniProtKB-KW"/>
</dbReference>
<dbReference type="SUPFAM" id="SSF47413">
    <property type="entry name" value="lambda repressor-like DNA-binding domains"/>
    <property type="match status" value="1"/>
</dbReference>
<dbReference type="InterPro" id="IPR001387">
    <property type="entry name" value="Cro/C1-type_HTH"/>
</dbReference>
<feature type="transmembrane region" description="Helical" evidence="2">
    <location>
        <begin position="107"/>
        <end position="125"/>
    </location>
</feature>
<dbReference type="CDD" id="cd00093">
    <property type="entry name" value="HTH_XRE"/>
    <property type="match status" value="1"/>
</dbReference>
<dbReference type="Pfam" id="PF01381">
    <property type="entry name" value="HTH_3"/>
    <property type="match status" value="1"/>
</dbReference>
<sequence>MNLAIANRLVALRRERSLTQEGLAAALGVSRQAVSKWERAEASPDTDNLLALSQLYGISLDELLSPEGGTPESRERESVLAAAEAWERAEATQSRSRREQWKRRLRAFPYAACLPFFYLVLGFAFHLWHPGWMIFLTVPIYYALVEIL</sequence>
<accession>A0A9D1Z326</accession>
<evidence type="ECO:0000256" key="1">
    <source>
        <dbReference type="ARBA" id="ARBA00023125"/>
    </source>
</evidence>
<dbReference type="AlphaFoldDB" id="A0A9D1Z326"/>
<dbReference type="Gene3D" id="1.10.260.40">
    <property type="entry name" value="lambda repressor-like DNA-binding domains"/>
    <property type="match status" value="1"/>
</dbReference>